<proteinExistence type="predicted"/>
<feature type="transmembrane region" description="Helical" evidence="1">
    <location>
        <begin position="232"/>
        <end position="255"/>
    </location>
</feature>
<evidence type="ECO:0000313" key="3">
    <source>
        <dbReference type="EMBL" id="MBC6110019.1"/>
    </source>
</evidence>
<feature type="transmembrane region" description="Helical" evidence="1">
    <location>
        <begin position="181"/>
        <end position="199"/>
    </location>
</feature>
<protein>
    <submittedName>
        <fullName evidence="3">MSEP-CTERM sorting domain-containing protein</fullName>
    </submittedName>
</protein>
<comment type="caution">
    <text evidence="3">The sequence shown here is derived from an EMBL/GenBank/DDBJ whole genome shotgun (WGS) entry which is preliminary data.</text>
</comment>
<dbReference type="InterPro" id="IPR027550">
    <property type="entry name" value="MSEP-CTERM"/>
</dbReference>
<evidence type="ECO:0000259" key="2">
    <source>
        <dbReference type="PROSITE" id="PS51468"/>
    </source>
</evidence>
<keyword evidence="4" id="KW-1185">Reference proteome</keyword>
<evidence type="ECO:0000313" key="4">
    <source>
        <dbReference type="Proteomes" id="UP000652755"/>
    </source>
</evidence>
<dbReference type="Proteomes" id="UP000652755">
    <property type="component" value="Unassembled WGS sequence"/>
</dbReference>
<name>A0ABR7KPX3_9SPHI</name>
<feature type="transmembrane region" description="Helical" evidence="1">
    <location>
        <begin position="276"/>
        <end position="296"/>
    </location>
</feature>
<keyword evidence="1" id="KW-1133">Transmembrane helix</keyword>
<reference evidence="3 4" key="1">
    <citation type="submission" date="2020-08" db="EMBL/GenBank/DDBJ databases">
        <authorList>
            <person name="Sun Q."/>
            <person name="Inoue M."/>
        </authorList>
    </citation>
    <scope>NUCLEOTIDE SEQUENCE [LARGE SCALE GENOMIC DNA]</scope>
    <source>
        <strain evidence="3 4">CCM 8938</strain>
    </source>
</reference>
<keyword evidence="1" id="KW-0812">Transmembrane</keyword>
<feature type="transmembrane region" description="Helical" evidence="1">
    <location>
        <begin position="142"/>
        <end position="161"/>
    </location>
</feature>
<dbReference type="RefSeq" id="WP_187070495.1">
    <property type="nucleotide sequence ID" value="NZ_JACRYL010000004.1"/>
</dbReference>
<gene>
    <name evidence="3" type="ORF">H7U22_06265</name>
</gene>
<feature type="non-terminal residue" evidence="3">
    <location>
        <position position="1"/>
    </location>
</feature>
<dbReference type="EMBL" id="JACRYL010000004">
    <property type="protein sequence ID" value="MBC6110019.1"/>
    <property type="molecule type" value="Genomic_DNA"/>
</dbReference>
<feature type="domain" description="VIT" evidence="2">
    <location>
        <begin position="382"/>
        <end position="511"/>
    </location>
</feature>
<feature type="transmembrane region" description="Helical" evidence="1">
    <location>
        <begin position="39"/>
        <end position="60"/>
    </location>
</feature>
<organism evidence="3 4">
    <name type="scientific">Pedobacter fastidiosus</name>
    <dbReference type="NCBI Taxonomy" id="2765361"/>
    <lineage>
        <taxon>Bacteria</taxon>
        <taxon>Pseudomonadati</taxon>
        <taxon>Bacteroidota</taxon>
        <taxon>Sphingobacteriia</taxon>
        <taxon>Sphingobacteriales</taxon>
        <taxon>Sphingobacteriaceae</taxon>
        <taxon>Pedobacter</taxon>
    </lineage>
</organism>
<evidence type="ECO:0000256" key="1">
    <source>
        <dbReference type="SAM" id="Phobius"/>
    </source>
</evidence>
<feature type="transmembrane region" description="Helical" evidence="1">
    <location>
        <begin position="206"/>
        <end position="226"/>
    </location>
</feature>
<dbReference type="NCBIfam" id="TIGR04286">
    <property type="entry name" value="MSEP-CTERM"/>
    <property type="match status" value="1"/>
</dbReference>
<feature type="transmembrane region" description="Helical" evidence="1">
    <location>
        <begin position="107"/>
        <end position="130"/>
    </location>
</feature>
<keyword evidence="1" id="KW-0472">Membrane</keyword>
<dbReference type="PROSITE" id="PS51468">
    <property type="entry name" value="VIT"/>
    <property type="match status" value="1"/>
</dbReference>
<dbReference type="InterPro" id="IPR013694">
    <property type="entry name" value="VIT"/>
</dbReference>
<feature type="transmembrane region" description="Helical" evidence="1">
    <location>
        <begin position="72"/>
        <end position="95"/>
    </location>
</feature>
<accession>A0ABR7KPX3</accession>
<sequence>SYGLATLVIYSVSLYFYGGEAETLIPFSIARWMINVDTILYPGTFLMPTLIHSLFILIIYSSKKSKSSSAWLSFLYGISIPLLGYVFIQIILPLWQRTESNFGLHTLIILSIIASILFLFFICRGIYILINLKSQTLLKFKVYFKFLFSIILPILGLLFNSGLLSSHYGIGNSIFGDFSNIWFFVIALINGILICLPNFKNIKFRLFRFIGLCVCFPYTLYFFLVFLPFLPLAVVAVVAIGIGFLMLSPLFLFIFQSNELYSEFIILKQTYTSLKLNIAVCLSILVIPIALSSVYLRDKYILNSALEYVYNPNYSKNYKINKKSLLATLKTIEQNKGRNRGASDGNIPFLSAYYNWLVLDNMVLSETKINTLTAIFEGTEKPEVAFVEPFSAKAKISKIKTTSIFDIKQQIWKSNIDLEITNPENTNLASFETTLNLPNGCWITNYYLNIGNRKEYGLLAEKKSAMWVFSQIRNENRDPGILYYLTGNKVAFKIFPFSAQETRKSGMELIHKEPLIIVIDGHTVELGNKIDNNNIKTQSINGAAYIPKVEKAKLKLVKRTPEYHFIIDISKNKDRKKSSYYNRIEKFVVDNKINPERVKLDFTNSVVNEISYSHDWKKQLTEKTFDGGYYLEGAIKKILINDYDTKPHSFPIIISVTDSIKNSIVQSDFADYRMAFPESDNFYELDEANELWEHSLISNPKNRVNKTSVMENKGVLMLPNGINYLANDDQPSIILTSDENEKDLIDDKNVWLLGLNLQGKWLKNLTKKSSTDNSHLEIIKASMRTGILCPLTSYIVVENEAQKMALKKKQEQILSGNKNLDPDEDTQRMDEPNFYIVLLLLLAILIYKKKIEYLNLLKIKSFYN</sequence>